<protein>
    <recommendedName>
        <fullName evidence="1">DUF2087 domain-containing protein</fullName>
    </recommendedName>
</protein>
<dbReference type="Proteomes" id="UP000530424">
    <property type="component" value="Unassembled WGS sequence"/>
</dbReference>
<dbReference type="InterPro" id="IPR018656">
    <property type="entry name" value="DUF2087"/>
</dbReference>
<reference evidence="2 3" key="1">
    <citation type="submission" date="2020-07" db="EMBL/GenBank/DDBJ databases">
        <title>Sequencing the genomes of 1000 actinobacteria strains.</title>
        <authorList>
            <person name="Klenk H.-P."/>
        </authorList>
    </citation>
    <scope>NUCLEOTIDE SEQUENCE [LARGE SCALE GENOMIC DNA]</scope>
    <source>
        <strain evidence="2 3">DSM 103833</strain>
    </source>
</reference>
<dbReference type="AlphaFoldDB" id="A0A853C6W2"/>
<evidence type="ECO:0000313" key="3">
    <source>
        <dbReference type="Proteomes" id="UP000530424"/>
    </source>
</evidence>
<feature type="domain" description="DUF2087" evidence="1">
    <location>
        <begin position="16"/>
        <end position="82"/>
    </location>
</feature>
<name>A0A853C6W2_9ACTN</name>
<gene>
    <name evidence="2" type="ORF">HNR19_003454</name>
</gene>
<dbReference type="EMBL" id="JACCFP010000001">
    <property type="protein sequence ID" value="NYJ02756.1"/>
    <property type="molecule type" value="Genomic_DNA"/>
</dbReference>
<evidence type="ECO:0000259" key="1">
    <source>
        <dbReference type="Pfam" id="PF09860"/>
    </source>
</evidence>
<accession>A0A853C6W2</accession>
<organism evidence="2 3">
    <name type="scientific">Nocardioides thalensis</name>
    <dbReference type="NCBI Taxonomy" id="1914755"/>
    <lineage>
        <taxon>Bacteria</taxon>
        <taxon>Bacillati</taxon>
        <taxon>Actinomycetota</taxon>
        <taxon>Actinomycetes</taxon>
        <taxon>Propionibacteriales</taxon>
        <taxon>Nocardioidaceae</taxon>
        <taxon>Nocardioides</taxon>
    </lineage>
</organism>
<comment type="caution">
    <text evidence="2">The sequence shown here is derived from an EMBL/GenBank/DDBJ whole genome shotgun (WGS) entry which is preliminary data.</text>
</comment>
<sequence length="89" mass="10429">MEDREMLKRFFSPEGRLLQMPTRHLKRRAVLDHVAQRFEPGLTYAESEVDAVLKGIHDDHAALRRYLVDEGFLTREDNVYWRSGGTVEV</sequence>
<proteinExistence type="predicted"/>
<dbReference type="Pfam" id="PF09860">
    <property type="entry name" value="DUF2087"/>
    <property type="match status" value="1"/>
</dbReference>
<dbReference type="RefSeq" id="WP_179669079.1">
    <property type="nucleotide sequence ID" value="NZ_JACCFP010000001.1"/>
</dbReference>
<keyword evidence="3" id="KW-1185">Reference proteome</keyword>
<evidence type="ECO:0000313" key="2">
    <source>
        <dbReference type="EMBL" id="NYJ02756.1"/>
    </source>
</evidence>